<evidence type="ECO:0000313" key="4">
    <source>
        <dbReference type="Proteomes" id="UP001497512"/>
    </source>
</evidence>
<evidence type="ECO:0000313" key="3">
    <source>
        <dbReference type="EMBL" id="CAK9200041.1"/>
    </source>
</evidence>
<organism evidence="3 4">
    <name type="scientific">Sphagnum troendelagicum</name>
    <dbReference type="NCBI Taxonomy" id="128251"/>
    <lineage>
        <taxon>Eukaryota</taxon>
        <taxon>Viridiplantae</taxon>
        <taxon>Streptophyta</taxon>
        <taxon>Embryophyta</taxon>
        <taxon>Bryophyta</taxon>
        <taxon>Sphagnophytina</taxon>
        <taxon>Sphagnopsida</taxon>
        <taxon>Sphagnales</taxon>
        <taxon>Sphagnaceae</taxon>
        <taxon>Sphagnum</taxon>
    </lineage>
</organism>
<dbReference type="Pfam" id="PF13837">
    <property type="entry name" value="Myb_DNA-bind_4"/>
    <property type="match status" value="1"/>
</dbReference>
<accession>A0ABP0TMW9</accession>
<reference evidence="3" key="1">
    <citation type="submission" date="2024-02" db="EMBL/GenBank/DDBJ databases">
        <authorList>
            <consortium name="ELIXIR-Norway"/>
            <consortium name="Elixir Norway"/>
        </authorList>
    </citation>
    <scope>NUCLEOTIDE SEQUENCE</scope>
</reference>
<name>A0ABP0TMW9_9BRYO</name>
<dbReference type="PANTHER" id="PTHR33492:SF12">
    <property type="entry name" value="HOMEODOMAIN-LIKE SUPERFAMILY PROTEIN-RELATED"/>
    <property type="match status" value="1"/>
</dbReference>
<evidence type="ECO:0000256" key="1">
    <source>
        <dbReference type="SAM" id="MobiDB-lite"/>
    </source>
</evidence>
<keyword evidence="4" id="KW-1185">Reference proteome</keyword>
<dbReference type="InterPro" id="IPR044822">
    <property type="entry name" value="Myb_DNA-bind_4"/>
</dbReference>
<protein>
    <recommendedName>
        <fullName evidence="2">Myb/SANT-like DNA-binding domain-containing protein</fullName>
    </recommendedName>
</protein>
<feature type="region of interest" description="Disordered" evidence="1">
    <location>
        <begin position="210"/>
        <end position="242"/>
    </location>
</feature>
<dbReference type="Proteomes" id="UP001497512">
    <property type="component" value="Chromosome 12"/>
</dbReference>
<gene>
    <name evidence="3" type="ORF">CSSPTR1EN2_LOCUS5238</name>
</gene>
<dbReference type="EMBL" id="OZ019904">
    <property type="protein sequence ID" value="CAK9200041.1"/>
    <property type="molecule type" value="Genomic_DNA"/>
</dbReference>
<dbReference type="Gene3D" id="1.10.10.60">
    <property type="entry name" value="Homeodomain-like"/>
    <property type="match status" value="1"/>
</dbReference>
<sequence length="358" mass="40141">MAEYAADSHQQLLQQIAFGEVQVKPEASDRTECHKGSWTLHETFVLIAAKKLDDDRRLKLLRAGDQPKLQLQGRKSRPRSGADQQQVRWKWVENYCWKFGCLRNQNQCSDKWDNLLRDYQKVRDYEELRSTPEPISYWKMEKHERKEKGLPSNLLNEVYCALQDVVADHSRFPARKLLLPTASDQISAPAPGSPRQHFSPILQIPATSLHSPMQEQHAHEQLSSEPDPTLSEEGHESSFEDAEADQIAAGAAAAAKRRKLHTNNVELEGSAAAIAPSMFKSTVEIMQTLLACEDKKDRRHRDLLGVEERKLHIEEAKTEISRAGVAGLITAVNTLASAILLLAADTSTTAAAVDHHVP</sequence>
<proteinExistence type="predicted"/>
<feature type="domain" description="Myb/SANT-like DNA-binding" evidence="2">
    <location>
        <begin position="38"/>
        <end position="141"/>
    </location>
</feature>
<evidence type="ECO:0000259" key="2">
    <source>
        <dbReference type="Pfam" id="PF13837"/>
    </source>
</evidence>
<dbReference type="PANTHER" id="PTHR33492">
    <property type="entry name" value="OSJNBA0043A12.37 PROTEIN-RELATED"/>
    <property type="match status" value="1"/>
</dbReference>